<dbReference type="PROSITE" id="PS50294">
    <property type="entry name" value="WD_REPEATS_REGION"/>
    <property type="match status" value="2"/>
</dbReference>
<dbReference type="SUPFAM" id="SSF50978">
    <property type="entry name" value="WD40 repeat-like"/>
    <property type="match status" value="2"/>
</dbReference>
<dbReference type="InterPro" id="IPR036322">
    <property type="entry name" value="WD40_repeat_dom_sf"/>
</dbReference>
<dbReference type="EMBL" id="CAXLJL010000223">
    <property type="protein sequence ID" value="CAL5134714.1"/>
    <property type="molecule type" value="Genomic_DNA"/>
</dbReference>
<evidence type="ECO:0000256" key="2">
    <source>
        <dbReference type="SAM" id="MobiDB-lite"/>
    </source>
</evidence>
<keyword evidence="1" id="KW-0853">WD repeat</keyword>
<dbReference type="InterPro" id="IPR042453">
    <property type="entry name" value="WDR53"/>
</dbReference>
<organism evidence="3 4">
    <name type="scientific">Calicophoron daubneyi</name>
    <name type="common">Rumen fluke</name>
    <name type="synonym">Paramphistomum daubneyi</name>
    <dbReference type="NCBI Taxonomy" id="300641"/>
    <lineage>
        <taxon>Eukaryota</taxon>
        <taxon>Metazoa</taxon>
        <taxon>Spiralia</taxon>
        <taxon>Lophotrochozoa</taxon>
        <taxon>Platyhelminthes</taxon>
        <taxon>Trematoda</taxon>
        <taxon>Digenea</taxon>
        <taxon>Plagiorchiida</taxon>
        <taxon>Pronocephalata</taxon>
        <taxon>Paramphistomoidea</taxon>
        <taxon>Paramphistomidae</taxon>
        <taxon>Calicophoron</taxon>
    </lineage>
</organism>
<feature type="compositionally biased region" description="Acidic residues" evidence="2">
    <location>
        <begin position="222"/>
        <end position="238"/>
    </location>
</feature>
<dbReference type="PANTHER" id="PTHR44666:SF1">
    <property type="entry name" value="WD REPEAT-CONTAINING PROTEIN 53"/>
    <property type="match status" value="1"/>
</dbReference>
<gene>
    <name evidence="3" type="ORF">CDAUBV1_LOCUS8688</name>
</gene>
<evidence type="ECO:0000256" key="1">
    <source>
        <dbReference type="PROSITE-ProRule" id="PRU00221"/>
    </source>
</evidence>
<dbReference type="AlphaFoldDB" id="A0AAV2TF66"/>
<accession>A0AAV2TF66</accession>
<evidence type="ECO:0000313" key="4">
    <source>
        <dbReference type="Proteomes" id="UP001497525"/>
    </source>
</evidence>
<sequence length="429" mass="46773">MPPNIIASARGHTDSVTALSLSDRLLASGGEDGCVYLWALEQTNFPLHASPRLAPCSAVKFNSEKPESLYTAHGRDIYVWDIRNFHSSIAQWRVNEDEVNSLDILSSEGKLASADDSGAVKILDTSSGEIVRALKKHDNICSSAKFRPNRDWQLISGGLDCRMIVSDWRGTGLGVIIFELDEILNCYDDVHSSANYPAHEFSNRGSTDSYASTSEYAEIDYDDSDETDEDAEEHEDSDAQSNSQITHYPAPSRTGSETDSVRYERLASEGEVEQDGQSGASSFNSTTEPVESTVIQSPSTSVQDAWRSGIPVNPPMVHAVACSKTGDFVAAGLESSTIELFAGDGKRLNHLDSLYGHSRGVCALHFMGDSHLISGGNDRSIFIWSLDPEVTGTPVLHDAKVTAIEGDTFEKIYVADFSPIIRVFNLSNY</sequence>
<dbReference type="InterPro" id="IPR015943">
    <property type="entry name" value="WD40/YVTN_repeat-like_dom_sf"/>
</dbReference>
<dbReference type="Proteomes" id="UP001497525">
    <property type="component" value="Unassembled WGS sequence"/>
</dbReference>
<protein>
    <recommendedName>
        <fullName evidence="5">WD repeat-containing protein 53</fullName>
    </recommendedName>
</protein>
<feature type="compositionally biased region" description="Polar residues" evidence="2">
    <location>
        <begin position="275"/>
        <end position="299"/>
    </location>
</feature>
<comment type="caution">
    <text evidence="3">The sequence shown here is derived from an EMBL/GenBank/DDBJ whole genome shotgun (WGS) entry which is preliminary data.</text>
</comment>
<dbReference type="SMART" id="SM00320">
    <property type="entry name" value="WD40"/>
    <property type="match status" value="5"/>
</dbReference>
<feature type="repeat" description="WD" evidence="1">
    <location>
        <begin position="354"/>
        <end position="387"/>
    </location>
</feature>
<feature type="repeat" description="WD" evidence="1">
    <location>
        <begin position="9"/>
        <end position="41"/>
    </location>
</feature>
<feature type="compositionally biased region" description="Basic and acidic residues" evidence="2">
    <location>
        <begin position="259"/>
        <end position="268"/>
    </location>
</feature>
<dbReference type="PANTHER" id="PTHR44666">
    <property type="entry name" value="WD REPEAT-CONTAINING PROTEIN 53"/>
    <property type="match status" value="1"/>
</dbReference>
<feature type="region of interest" description="Disordered" evidence="2">
    <location>
        <begin position="222"/>
        <end position="299"/>
    </location>
</feature>
<evidence type="ECO:0008006" key="5">
    <source>
        <dbReference type="Google" id="ProtNLM"/>
    </source>
</evidence>
<proteinExistence type="predicted"/>
<evidence type="ECO:0000313" key="3">
    <source>
        <dbReference type="EMBL" id="CAL5134714.1"/>
    </source>
</evidence>
<dbReference type="PROSITE" id="PS50082">
    <property type="entry name" value="WD_REPEATS_2"/>
    <property type="match status" value="2"/>
</dbReference>
<reference evidence="3" key="1">
    <citation type="submission" date="2024-06" db="EMBL/GenBank/DDBJ databases">
        <authorList>
            <person name="Liu X."/>
            <person name="Lenzi L."/>
            <person name="Haldenby T S."/>
            <person name="Uol C."/>
        </authorList>
    </citation>
    <scope>NUCLEOTIDE SEQUENCE</scope>
</reference>
<dbReference type="Pfam" id="PF00400">
    <property type="entry name" value="WD40"/>
    <property type="match status" value="3"/>
</dbReference>
<dbReference type="Gene3D" id="2.130.10.10">
    <property type="entry name" value="YVTN repeat-like/Quinoprotein amine dehydrogenase"/>
    <property type="match status" value="2"/>
</dbReference>
<dbReference type="InterPro" id="IPR001680">
    <property type="entry name" value="WD40_rpt"/>
</dbReference>
<name>A0AAV2TF66_CALDB</name>